<dbReference type="InterPro" id="IPR017517">
    <property type="entry name" value="Maleyloyr_isom"/>
</dbReference>
<dbReference type="InterPro" id="IPR034660">
    <property type="entry name" value="DinB/YfiT-like"/>
</dbReference>
<evidence type="ECO:0000313" key="2">
    <source>
        <dbReference type="EMBL" id="SEP35869.1"/>
    </source>
</evidence>
<dbReference type="NCBIfam" id="TIGR03083">
    <property type="entry name" value="maleylpyruvate isomerase family mycothiol-dependent enzyme"/>
    <property type="match status" value="1"/>
</dbReference>
<dbReference type="STRING" id="394193.SAMN04489732_106392"/>
<dbReference type="AlphaFoldDB" id="A0A1H8X7J9"/>
<evidence type="ECO:0000313" key="3">
    <source>
        <dbReference type="Proteomes" id="UP000198582"/>
    </source>
</evidence>
<feature type="domain" description="Mycothiol-dependent maleylpyruvate isomerase metal-binding" evidence="1">
    <location>
        <begin position="3"/>
        <end position="77"/>
    </location>
</feature>
<name>A0A1H8X7J9_9PSEU</name>
<dbReference type="GO" id="GO:0046872">
    <property type="term" value="F:metal ion binding"/>
    <property type="evidence" value="ECO:0007669"/>
    <property type="project" value="InterPro"/>
</dbReference>
<organism evidence="2 3">
    <name type="scientific">Amycolatopsis saalfeldensis</name>
    <dbReference type="NCBI Taxonomy" id="394193"/>
    <lineage>
        <taxon>Bacteria</taxon>
        <taxon>Bacillati</taxon>
        <taxon>Actinomycetota</taxon>
        <taxon>Actinomycetes</taxon>
        <taxon>Pseudonocardiales</taxon>
        <taxon>Pseudonocardiaceae</taxon>
        <taxon>Amycolatopsis</taxon>
    </lineage>
</organism>
<dbReference type="InterPro" id="IPR024344">
    <property type="entry name" value="MDMPI_metal-binding"/>
</dbReference>
<protein>
    <submittedName>
        <fullName evidence="2">TIGR03083 family protein</fullName>
    </submittedName>
</protein>
<proteinExistence type="predicted"/>
<dbReference type="Proteomes" id="UP000198582">
    <property type="component" value="Unassembled WGS sequence"/>
</dbReference>
<accession>A0A1H8X7J9</accession>
<dbReference type="EMBL" id="FOEF01000006">
    <property type="protein sequence ID" value="SEP35869.1"/>
    <property type="molecule type" value="Genomic_DNA"/>
</dbReference>
<gene>
    <name evidence="2" type="ORF">SAMN04489732_106392</name>
</gene>
<dbReference type="Pfam" id="PF11716">
    <property type="entry name" value="MDMPI_N"/>
    <property type="match status" value="1"/>
</dbReference>
<reference evidence="2 3" key="1">
    <citation type="submission" date="2016-10" db="EMBL/GenBank/DDBJ databases">
        <authorList>
            <person name="de Groot N.N."/>
        </authorList>
    </citation>
    <scope>NUCLEOTIDE SEQUENCE [LARGE SCALE GENOMIC DNA]</scope>
    <source>
        <strain evidence="2 3">DSM 44993</strain>
    </source>
</reference>
<dbReference type="Gene3D" id="1.20.120.450">
    <property type="entry name" value="dinb family like domain"/>
    <property type="match status" value="1"/>
</dbReference>
<keyword evidence="3" id="KW-1185">Reference proteome</keyword>
<evidence type="ECO:0000259" key="1">
    <source>
        <dbReference type="Pfam" id="PF11716"/>
    </source>
</evidence>
<sequence>MARAERQDLLTFLRTLTPSQWDTPSLCAGWCVREVVAHMLSYDELTTRALAGRFLRGRFSLTRINALGVRYNRLEPEQLLTQLSEHLSPRGLTAGLGGMVAFLDATIHHQDIRRPLGLPREIPADRLHRALRAVLFAPPTGAPWRARGLKLVATDVDWSAGFGPEVRGPGEAVLLAVAGRGAAVRELTGAGQATLAARCTG</sequence>
<dbReference type="SUPFAM" id="SSF109854">
    <property type="entry name" value="DinB/YfiT-like putative metalloenzymes"/>
    <property type="match status" value="1"/>
</dbReference>